<keyword evidence="11" id="KW-0472">Membrane</keyword>
<keyword evidence="5" id="KW-0762">Sugar transport</keyword>
<dbReference type="GO" id="GO:0046930">
    <property type="term" value="C:pore complex"/>
    <property type="evidence" value="ECO:0007669"/>
    <property type="project" value="UniProtKB-KW"/>
</dbReference>
<dbReference type="PANTHER" id="PTHR33619">
    <property type="entry name" value="POLYSACCHARIDE EXPORT PROTEIN GFCE-RELATED"/>
    <property type="match status" value="1"/>
</dbReference>
<keyword evidence="18" id="KW-1185">Reference proteome</keyword>
<keyword evidence="12" id="KW-0564">Palmitate</keyword>
<evidence type="ECO:0000256" key="14">
    <source>
        <dbReference type="ARBA" id="ARBA00023288"/>
    </source>
</evidence>
<evidence type="ECO:0000256" key="13">
    <source>
        <dbReference type="ARBA" id="ARBA00023237"/>
    </source>
</evidence>
<name>A0A1X7CFN0_TRICW</name>
<dbReference type="PANTHER" id="PTHR33619:SF3">
    <property type="entry name" value="POLYSACCHARIDE EXPORT PROTEIN GFCE-RELATED"/>
    <property type="match status" value="1"/>
</dbReference>
<sequence length="382" mass="40501">MCYSDERVRAFLTFVFIALAGLLSACSIVPGQRMVTPPTVDETGGEYSTEPQQKVQVPITDINLALLRQMNAKTAQHTLAPDVAALFGKPSAYTVGPGDVLQITVWDHPELAAALGQPAQTTRDADAAPGFVVDEAGNIQFPYAGTLHVAGDNVDTVKRKIVGRISKVYKSPEVTVRVASYRASQVYVDGEVGKPGAQQINDIAMTLTQAIGRAGGFTGNADQSQVTLVRGGTSYPLNFGELVKSGHNPSDIVLKPGDMVRVGSRDEHGVYVMGEVNKPATIMPMRNGSLTLAQALSEAGSLNPNTAAAKQLFVIRDSTGANPQIYHLDATSPVSMVLANQFALQPKDVVYVDNGGLVKFNRVLNLFLPAINAGLTAAIVTK</sequence>
<feature type="domain" description="SLBB" evidence="16">
    <location>
        <begin position="270"/>
        <end position="352"/>
    </location>
</feature>
<evidence type="ECO:0000256" key="9">
    <source>
        <dbReference type="ARBA" id="ARBA00023065"/>
    </source>
</evidence>
<evidence type="ECO:0000256" key="3">
    <source>
        <dbReference type="ARBA" id="ARBA00022448"/>
    </source>
</evidence>
<dbReference type="GO" id="GO:0015159">
    <property type="term" value="F:polysaccharide transmembrane transporter activity"/>
    <property type="evidence" value="ECO:0007669"/>
    <property type="project" value="InterPro"/>
</dbReference>
<dbReference type="PROSITE" id="PS51257">
    <property type="entry name" value="PROKAR_LIPOPROTEIN"/>
    <property type="match status" value="1"/>
</dbReference>
<dbReference type="InterPro" id="IPR049712">
    <property type="entry name" value="Poly_export"/>
</dbReference>
<keyword evidence="8" id="KW-0625">Polysaccharide transport</keyword>
<evidence type="ECO:0000256" key="8">
    <source>
        <dbReference type="ARBA" id="ARBA00023047"/>
    </source>
</evidence>
<dbReference type="RefSeq" id="WP_176072571.1">
    <property type="nucleotide sequence ID" value="NZ_BSQD01000001.1"/>
</dbReference>
<evidence type="ECO:0000256" key="5">
    <source>
        <dbReference type="ARBA" id="ARBA00022597"/>
    </source>
</evidence>
<comment type="similarity">
    <text evidence="2">Belongs to the BexD/CtrA/VexA family.</text>
</comment>
<proteinExistence type="inferred from homology"/>
<dbReference type="GO" id="GO:0006811">
    <property type="term" value="P:monoatomic ion transport"/>
    <property type="evidence" value="ECO:0007669"/>
    <property type="project" value="UniProtKB-KW"/>
</dbReference>
<dbReference type="Gene3D" id="3.30.1950.10">
    <property type="entry name" value="wza like domain"/>
    <property type="match status" value="1"/>
</dbReference>
<evidence type="ECO:0000313" key="18">
    <source>
        <dbReference type="Proteomes" id="UP000192911"/>
    </source>
</evidence>
<dbReference type="InterPro" id="IPR054765">
    <property type="entry name" value="SLBB_dom"/>
</dbReference>
<accession>A0A1X7CFN0</accession>
<reference evidence="18" key="1">
    <citation type="submission" date="2017-04" db="EMBL/GenBank/DDBJ databases">
        <authorList>
            <person name="Varghese N."/>
            <person name="Submissions S."/>
        </authorList>
    </citation>
    <scope>NUCLEOTIDE SEQUENCE [LARGE SCALE GENOMIC DNA]</scope>
    <source>
        <strain evidence="18">Ballard 720</strain>
    </source>
</reference>
<evidence type="ECO:0000259" key="15">
    <source>
        <dbReference type="Pfam" id="PF02563"/>
    </source>
</evidence>
<protein>
    <submittedName>
        <fullName evidence="17">Polysaccharide export outer membrane protein</fullName>
    </submittedName>
</protein>
<keyword evidence="10" id="KW-0626">Porin</keyword>
<dbReference type="AlphaFoldDB" id="A0A1X7CFN0"/>
<evidence type="ECO:0000256" key="6">
    <source>
        <dbReference type="ARBA" id="ARBA00022692"/>
    </source>
</evidence>
<feature type="domain" description="Polysaccharide export protein N-terminal" evidence="15">
    <location>
        <begin position="90"/>
        <end position="178"/>
    </location>
</feature>
<keyword evidence="9" id="KW-0406">Ion transport</keyword>
<dbReference type="Proteomes" id="UP000192911">
    <property type="component" value="Unassembled WGS sequence"/>
</dbReference>
<keyword evidence="4" id="KW-1134">Transmembrane beta strand</keyword>
<evidence type="ECO:0000256" key="11">
    <source>
        <dbReference type="ARBA" id="ARBA00023136"/>
    </source>
</evidence>
<keyword evidence="14" id="KW-0449">Lipoprotein</keyword>
<keyword evidence="7" id="KW-0732">Signal</keyword>
<keyword evidence="6" id="KW-0812">Transmembrane</keyword>
<keyword evidence="3" id="KW-0813">Transport</keyword>
<keyword evidence="13" id="KW-0998">Cell outer membrane</keyword>
<dbReference type="Pfam" id="PF22461">
    <property type="entry name" value="SLBB_2"/>
    <property type="match status" value="2"/>
</dbReference>
<evidence type="ECO:0000256" key="1">
    <source>
        <dbReference type="ARBA" id="ARBA00004571"/>
    </source>
</evidence>
<comment type="subcellular location">
    <subcellularLocation>
        <location evidence="1">Cell outer membrane</location>
        <topology evidence="1">Multi-pass membrane protein</topology>
    </subcellularLocation>
</comment>
<dbReference type="STRING" id="28094.SAMN06295900_101330"/>
<dbReference type="GO" id="GO:0009279">
    <property type="term" value="C:cell outer membrane"/>
    <property type="evidence" value="ECO:0007669"/>
    <property type="project" value="UniProtKB-SubCell"/>
</dbReference>
<evidence type="ECO:0000256" key="10">
    <source>
        <dbReference type="ARBA" id="ARBA00023114"/>
    </source>
</evidence>
<dbReference type="Gene3D" id="3.10.560.10">
    <property type="entry name" value="Outer membrane lipoprotein wza domain like"/>
    <property type="match status" value="2"/>
</dbReference>
<dbReference type="Pfam" id="PF02563">
    <property type="entry name" value="Poly_export"/>
    <property type="match status" value="1"/>
</dbReference>
<evidence type="ECO:0000313" key="17">
    <source>
        <dbReference type="EMBL" id="SME95723.1"/>
    </source>
</evidence>
<evidence type="ECO:0000256" key="12">
    <source>
        <dbReference type="ARBA" id="ARBA00023139"/>
    </source>
</evidence>
<evidence type="ECO:0000256" key="7">
    <source>
        <dbReference type="ARBA" id="ARBA00022729"/>
    </source>
</evidence>
<evidence type="ECO:0000256" key="2">
    <source>
        <dbReference type="ARBA" id="ARBA00009450"/>
    </source>
</evidence>
<dbReference type="EMBL" id="FXAH01000001">
    <property type="protein sequence ID" value="SME95723.1"/>
    <property type="molecule type" value="Genomic_DNA"/>
</dbReference>
<evidence type="ECO:0000259" key="16">
    <source>
        <dbReference type="Pfam" id="PF22461"/>
    </source>
</evidence>
<dbReference type="GO" id="GO:0015288">
    <property type="term" value="F:porin activity"/>
    <property type="evidence" value="ECO:0007669"/>
    <property type="project" value="UniProtKB-KW"/>
</dbReference>
<dbReference type="InterPro" id="IPR003715">
    <property type="entry name" value="Poly_export_N"/>
</dbReference>
<organism evidence="17 18">
    <name type="scientific">Trinickia caryophylli</name>
    <name type="common">Paraburkholderia caryophylli</name>
    <dbReference type="NCBI Taxonomy" id="28094"/>
    <lineage>
        <taxon>Bacteria</taxon>
        <taxon>Pseudomonadati</taxon>
        <taxon>Pseudomonadota</taxon>
        <taxon>Betaproteobacteria</taxon>
        <taxon>Burkholderiales</taxon>
        <taxon>Burkholderiaceae</taxon>
        <taxon>Trinickia</taxon>
    </lineage>
</organism>
<feature type="domain" description="SLBB" evidence="16">
    <location>
        <begin position="185"/>
        <end position="262"/>
    </location>
</feature>
<evidence type="ECO:0000256" key="4">
    <source>
        <dbReference type="ARBA" id="ARBA00022452"/>
    </source>
</evidence>
<gene>
    <name evidence="17" type="ORF">SAMN06295900_101330</name>
</gene>
<dbReference type="GeneID" id="95549194"/>